<proteinExistence type="inferred from homology"/>
<evidence type="ECO:0000256" key="4">
    <source>
        <dbReference type="ARBA" id="ARBA00017559"/>
    </source>
</evidence>
<dbReference type="InterPro" id="IPR017901">
    <property type="entry name" value="C-CAP_CF_C-like"/>
</dbReference>
<keyword evidence="6" id="KW-0206">Cytoskeleton</keyword>
<evidence type="ECO:0000313" key="9">
    <source>
        <dbReference type="EMBL" id="CAK9269974.1"/>
    </source>
</evidence>
<feature type="region of interest" description="Disordered" evidence="7">
    <location>
        <begin position="1"/>
        <end position="20"/>
    </location>
</feature>
<dbReference type="InterPro" id="IPR006599">
    <property type="entry name" value="CARP_motif"/>
</dbReference>
<reference evidence="9" key="1">
    <citation type="submission" date="2024-02" db="EMBL/GenBank/DDBJ databases">
        <authorList>
            <consortium name="ELIXIR-Norway"/>
            <consortium name="Elixir Norway"/>
        </authorList>
    </citation>
    <scope>NUCLEOTIDE SEQUENCE</scope>
</reference>
<evidence type="ECO:0000256" key="5">
    <source>
        <dbReference type="ARBA" id="ARBA00022490"/>
    </source>
</evidence>
<dbReference type="PROSITE" id="PS51329">
    <property type="entry name" value="C_CAP_COFACTOR_C"/>
    <property type="match status" value="1"/>
</dbReference>
<dbReference type="SUPFAM" id="SSF101447">
    <property type="entry name" value="Formin homology 2 domain (FH2 domain)"/>
    <property type="match status" value="1"/>
</dbReference>
<keyword evidence="5" id="KW-0963">Cytoplasm</keyword>
<accession>A0ABP0WSX9</accession>
<dbReference type="Proteomes" id="UP001497444">
    <property type="component" value="Chromosome 3"/>
</dbReference>
<dbReference type="PANTHER" id="PTHR16052">
    <property type="entry name" value="TBCC DOMAIN-CONTAINING PROTEIN 1"/>
    <property type="match status" value="1"/>
</dbReference>
<evidence type="ECO:0000313" key="10">
    <source>
        <dbReference type="Proteomes" id="UP001497444"/>
    </source>
</evidence>
<dbReference type="InterPro" id="IPR036223">
    <property type="entry name" value="CAP_C_sf"/>
</dbReference>
<dbReference type="SMART" id="SM00673">
    <property type="entry name" value="CARP"/>
    <property type="match status" value="2"/>
</dbReference>
<dbReference type="PANTHER" id="PTHR16052:SF0">
    <property type="entry name" value="TBCC DOMAIN-CONTAINING PROTEIN 1"/>
    <property type="match status" value="1"/>
</dbReference>
<sequence length="606" mass="66088">MTFSKPLPPPPPPPPPPPKPPWLHVRREPFEYGILPLPSLLHNDVVVGLRTLRDKLLQQALPISTCGGKRVATAAIAASLELSEAHAHLVLDSLASVLPEEGENVDPLAATPVTEIDSVGADVDDLLLYLYIQNYRRVPSRPHRDAAAVADVWPSTSAIDGFLPSISPLQVTSIAKRLMPCQAEEEVHQLAYVQKHLPSLLALLAESTEDEENGTKVIAAAKFEHLGLLLRAKDADMESIPLSQAALFFANSDPAMPAAPVPVEQVLEWISLHICAASENLHQKPLVKENGPSDPVALSEAPDVTMMDAATSTAGSTGAQTIFLPNGLLQLSKDWRPEGLTFVDGVVRASVLKGEQDIKGGSLKVSHCHDSVVYALAPLKYVSVVGCSDSIVVLGAVGKTVRVEHCERVQLIVPTARITIANCRECLFYLGVNQLPLITGDNYNLQVAPYNTFYPRLEAHLAQVGIDATVNRWDRILTLGVVDHNEPFVHPNGVADVQAEGATVLQPEKFTIFTVPIWNENEAGHQLLTRANPFLLPKPYLLAQQHRSKSAENLKQMLYTAALEDGKKQELTSAINAHFREWLFVSGNIRQIYDLQDSDRDPKATD</sequence>
<evidence type="ECO:0000256" key="7">
    <source>
        <dbReference type="SAM" id="MobiDB-lite"/>
    </source>
</evidence>
<evidence type="ECO:0000256" key="3">
    <source>
        <dbReference type="ARBA" id="ARBA00008848"/>
    </source>
</evidence>
<name>A0ABP0WSX9_9BRYO</name>
<comment type="similarity">
    <text evidence="3">Belongs to the TBCC family.</text>
</comment>
<feature type="domain" description="C-CAP/cofactor C-like" evidence="8">
    <location>
        <begin position="337"/>
        <end position="466"/>
    </location>
</feature>
<dbReference type="EMBL" id="OZ020098">
    <property type="protein sequence ID" value="CAK9269974.1"/>
    <property type="molecule type" value="Genomic_DNA"/>
</dbReference>
<evidence type="ECO:0000256" key="1">
    <source>
        <dbReference type="ARBA" id="ARBA00004300"/>
    </source>
</evidence>
<evidence type="ECO:0000256" key="6">
    <source>
        <dbReference type="ARBA" id="ARBA00023212"/>
    </source>
</evidence>
<evidence type="ECO:0000256" key="2">
    <source>
        <dbReference type="ARBA" id="ARBA00004647"/>
    </source>
</evidence>
<dbReference type="Gene3D" id="2.160.20.70">
    <property type="match status" value="1"/>
</dbReference>
<evidence type="ECO:0000259" key="8">
    <source>
        <dbReference type="PROSITE" id="PS51329"/>
    </source>
</evidence>
<dbReference type="InterPro" id="IPR039589">
    <property type="entry name" value="TBCC1"/>
</dbReference>
<dbReference type="InterPro" id="IPR012945">
    <property type="entry name" value="Tubulin-bd_cofactor_C_dom"/>
</dbReference>
<dbReference type="InterPro" id="IPR016098">
    <property type="entry name" value="CAP/MinC_C"/>
</dbReference>
<comment type="subcellular location">
    <subcellularLocation>
        <location evidence="1">Cytoplasm</location>
        <location evidence="1">Cytoskeleton</location>
        <location evidence="1">Microtubule organizing center</location>
        <location evidence="1">Centrosome</location>
    </subcellularLocation>
    <subcellularLocation>
        <location evidence="2">Cytoplasm</location>
        <location evidence="2">Cytoskeleton</location>
        <location evidence="2">Spindle pole</location>
    </subcellularLocation>
</comment>
<gene>
    <name evidence="9" type="ORF">CSSPJE1EN1_LOCUS15452</name>
</gene>
<dbReference type="SUPFAM" id="SSF69340">
    <property type="entry name" value="C-terminal domain of adenylylcyclase associated protein"/>
    <property type="match status" value="1"/>
</dbReference>
<protein>
    <recommendedName>
        <fullName evidence="4">TBCC domain-containing protein 1</fullName>
    </recommendedName>
</protein>
<organism evidence="9 10">
    <name type="scientific">Sphagnum jensenii</name>
    <dbReference type="NCBI Taxonomy" id="128206"/>
    <lineage>
        <taxon>Eukaryota</taxon>
        <taxon>Viridiplantae</taxon>
        <taxon>Streptophyta</taxon>
        <taxon>Embryophyta</taxon>
        <taxon>Bryophyta</taxon>
        <taxon>Sphagnophytina</taxon>
        <taxon>Sphagnopsida</taxon>
        <taxon>Sphagnales</taxon>
        <taxon>Sphagnaceae</taxon>
        <taxon>Sphagnum</taxon>
    </lineage>
</organism>
<keyword evidence="10" id="KW-1185">Reference proteome</keyword>
<dbReference type="Pfam" id="PF07986">
    <property type="entry name" value="TBCC"/>
    <property type="match status" value="1"/>
</dbReference>